<sequence>MSDQGTYNNWTKAGLIQRVKELEKQLKASSSSHEAISTTASDQQQPAKSEHEHEQQQKQDDQSETAQQPAKKPKSKTKKKMDPSKYATRYIALKLAYLGKNFGGFEFQAMGNQPSIEEELWNALTKACLIFPEDERVVDFECCEYSKCGRTDRGVSAFGQ</sequence>
<dbReference type="OrthoDB" id="25767at2759"/>
<evidence type="ECO:0000313" key="4">
    <source>
        <dbReference type="Proteomes" id="UP000240760"/>
    </source>
</evidence>
<dbReference type="GO" id="GO:0005634">
    <property type="term" value="C:nucleus"/>
    <property type="evidence" value="ECO:0007669"/>
    <property type="project" value="TreeGrafter"/>
</dbReference>
<protein>
    <recommendedName>
        <fullName evidence="5">tRNA pseudouridine synthase</fullName>
    </recommendedName>
</protein>
<dbReference type="GO" id="GO:0009982">
    <property type="term" value="F:pseudouridine synthase activity"/>
    <property type="evidence" value="ECO:0007669"/>
    <property type="project" value="InterPro"/>
</dbReference>
<keyword evidence="1" id="KW-0413">Isomerase</keyword>
<dbReference type="GO" id="GO:1990481">
    <property type="term" value="P:mRNA pseudouridine synthesis"/>
    <property type="evidence" value="ECO:0007669"/>
    <property type="project" value="TreeGrafter"/>
</dbReference>
<dbReference type="PANTHER" id="PTHR11142:SF5">
    <property type="entry name" value="TRNA PSEUDOURIDINE(38_39) SYNTHASE"/>
    <property type="match status" value="1"/>
</dbReference>
<dbReference type="Gene3D" id="3.30.70.580">
    <property type="entry name" value="Pseudouridine synthase I, catalytic domain, N-terminal subdomain"/>
    <property type="match status" value="1"/>
</dbReference>
<feature type="compositionally biased region" description="Basic and acidic residues" evidence="2">
    <location>
        <begin position="48"/>
        <end position="61"/>
    </location>
</feature>
<evidence type="ECO:0000313" key="3">
    <source>
        <dbReference type="EMBL" id="PTB71657.1"/>
    </source>
</evidence>
<dbReference type="InterPro" id="IPR001406">
    <property type="entry name" value="PsdUridine_synth_TruA"/>
</dbReference>
<proteinExistence type="predicted"/>
<reference evidence="3 4" key="1">
    <citation type="submission" date="2016-07" db="EMBL/GenBank/DDBJ databases">
        <title>Multiple horizontal gene transfer events from other fungi enriched the ability of initially mycotrophic Trichoderma (Ascomycota) to feed on dead plant biomass.</title>
        <authorList>
            <consortium name="DOE Joint Genome Institute"/>
            <person name="Aerts A."/>
            <person name="Atanasova L."/>
            <person name="Chenthamara K."/>
            <person name="Zhang J."/>
            <person name="Grujic M."/>
            <person name="Henrissat B."/>
            <person name="Kuo A."/>
            <person name="Salamov A."/>
            <person name="Lipzen A."/>
            <person name="Labutti K."/>
            <person name="Barry K."/>
            <person name="Miao Y."/>
            <person name="Rahimi M.J."/>
            <person name="Shen Q."/>
            <person name="Grigoriev I.V."/>
            <person name="Kubicek C.P."/>
            <person name="Druzhinina I.S."/>
        </authorList>
    </citation>
    <scope>NUCLEOTIDE SEQUENCE [LARGE SCALE GENOMIC DNA]</scope>
    <source>
        <strain evidence="3 4">ATCC 18648</strain>
    </source>
</reference>
<gene>
    <name evidence="3" type="ORF">M440DRAFT_1426425</name>
</gene>
<name>A0A2T4BQS2_TRILO</name>
<accession>A0A2T4BQS2</accession>
<dbReference type="STRING" id="983965.A0A2T4BQS2"/>
<dbReference type="Proteomes" id="UP000240760">
    <property type="component" value="Unassembled WGS sequence"/>
</dbReference>
<dbReference type="SUPFAM" id="SSF55120">
    <property type="entry name" value="Pseudouridine synthase"/>
    <property type="match status" value="1"/>
</dbReference>
<keyword evidence="4" id="KW-1185">Reference proteome</keyword>
<feature type="region of interest" description="Disordered" evidence="2">
    <location>
        <begin position="24"/>
        <end position="83"/>
    </location>
</feature>
<dbReference type="GO" id="GO:0031119">
    <property type="term" value="P:tRNA pseudouridine synthesis"/>
    <property type="evidence" value="ECO:0007669"/>
    <property type="project" value="TreeGrafter"/>
</dbReference>
<dbReference type="GO" id="GO:0005737">
    <property type="term" value="C:cytoplasm"/>
    <property type="evidence" value="ECO:0007669"/>
    <property type="project" value="TreeGrafter"/>
</dbReference>
<dbReference type="EMBL" id="KZ679147">
    <property type="protein sequence ID" value="PTB71657.1"/>
    <property type="molecule type" value="Genomic_DNA"/>
</dbReference>
<feature type="compositionally biased region" description="Polar residues" evidence="2">
    <location>
        <begin position="27"/>
        <end position="46"/>
    </location>
</feature>
<evidence type="ECO:0000256" key="1">
    <source>
        <dbReference type="ARBA" id="ARBA00023235"/>
    </source>
</evidence>
<feature type="non-terminal residue" evidence="3">
    <location>
        <position position="160"/>
    </location>
</feature>
<dbReference type="GO" id="GO:0003723">
    <property type="term" value="F:RNA binding"/>
    <property type="evidence" value="ECO:0007669"/>
    <property type="project" value="InterPro"/>
</dbReference>
<dbReference type="AlphaFoldDB" id="A0A2T4BQS2"/>
<dbReference type="PANTHER" id="PTHR11142">
    <property type="entry name" value="PSEUDOURIDYLATE SYNTHASE"/>
    <property type="match status" value="1"/>
</dbReference>
<dbReference type="InterPro" id="IPR020103">
    <property type="entry name" value="PsdUridine_synth_cat_dom_sf"/>
</dbReference>
<evidence type="ECO:0008006" key="5">
    <source>
        <dbReference type="Google" id="ProtNLM"/>
    </source>
</evidence>
<dbReference type="InterPro" id="IPR020094">
    <property type="entry name" value="TruA/RsuA/RluB/E/F_N"/>
</dbReference>
<organism evidence="3 4">
    <name type="scientific">Trichoderma longibrachiatum ATCC 18648</name>
    <dbReference type="NCBI Taxonomy" id="983965"/>
    <lineage>
        <taxon>Eukaryota</taxon>
        <taxon>Fungi</taxon>
        <taxon>Dikarya</taxon>
        <taxon>Ascomycota</taxon>
        <taxon>Pezizomycotina</taxon>
        <taxon>Sordariomycetes</taxon>
        <taxon>Hypocreomycetidae</taxon>
        <taxon>Hypocreales</taxon>
        <taxon>Hypocreaceae</taxon>
        <taxon>Trichoderma</taxon>
    </lineage>
</organism>
<evidence type="ECO:0000256" key="2">
    <source>
        <dbReference type="SAM" id="MobiDB-lite"/>
    </source>
</evidence>